<dbReference type="Proteomes" id="UP000295157">
    <property type="component" value="Unassembled WGS sequence"/>
</dbReference>
<feature type="compositionally biased region" description="Basic and acidic residues" evidence="1">
    <location>
        <begin position="36"/>
        <end position="46"/>
    </location>
</feature>
<name>A0A4R4N4H6_9ACTN</name>
<gene>
    <name evidence="2" type="ORF">E1267_28480</name>
</gene>
<organism evidence="2 3">
    <name type="scientific">Nonomuraea longispora</name>
    <dbReference type="NCBI Taxonomy" id="1848320"/>
    <lineage>
        <taxon>Bacteria</taxon>
        <taxon>Bacillati</taxon>
        <taxon>Actinomycetota</taxon>
        <taxon>Actinomycetes</taxon>
        <taxon>Streptosporangiales</taxon>
        <taxon>Streptosporangiaceae</taxon>
        <taxon>Nonomuraea</taxon>
    </lineage>
</organism>
<protein>
    <submittedName>
        <fullName evidence="2">Uncharacterized protein</fullName>
    </submittedName>
</protein>
<dbReference type="OrthoDB" id="3389906at2"/>
<sequence length="180" mass="19722">MPVKRKRAPRRPRDGAHSGTVDSTVDGTVDGTVDQRAGDRDEHDDLSPTSARGYEAFGRVMAALATEADFIESCRDLTWWRGADHGWHIEWRDGPYASEVAALLSGHVRASDGPLVTEKGQGSAGSAVLDVMGVRFELRAIDPMGRAALRARAGFWRLSEALDTTRRTNTRHPWEELLGG</sequence>
<dbReference type="RefSeq" id="WP_132336794.1">
    <property type="nucleotide sequence ID" value="NZ_SMJZ01000128.1"/>
</dbReference>
<dbReference type="EMBL" id="SMJZ01000128">
    <property type="protein sequence ID" value="TDC02804.1"/>
    <property type="molecule type" value="Genomic_DNA"/>
</dbReference>
<comment type="caution">
    <text evidence="2">The sequence shown here is derived from an EMBL/GenBank/DDBJ whole genome shotgun (WGS) entry which is preliminary data.</text>
</comment>
<dbReference type="AlphaFoldDB" id="A0A4R4N4H6"/>
<feature type="region of interest" description="Disordered" evidence="1">
    <location>
        <begin position="1"/>
        <end position="50"/>
    </location>
</feature>
<accession>A0A4R4N4H6</accession>
<reference evidence="2 3" key="1">
    <citation type="submission" date="2019-02" db="EMBL/GenBank/DDBJ databases">
        <title>Draft genome sequences of novel Actinobacteria.</title>
        <authorList>
            <person name="Sahin N."/>
            <person name="Ay H."/>
            <person name="Saygin H."/>
        </authorList>
    </citation>
    <scope>NUCLEOTIDE SEQUENCE [LARGE SCALE GENOMIC DNA]</scope>
    <source>
        <strain evidence="2 3">KC201</strain>
    </source>
</reference>
<evidence type="ECO:0000256" key="1">
    <source>
        <dbReference type="SAM" id="MobiDB-lite"/>
    </source>
</evidence>
<evidence type="ECO:0000313" key="2">
    <source>
        <dbReference type="EMBL" id="TDC02804.1"/>
    </source>
</evidence>
<keyword evidence="3" id="KW-1185">Reference proteome</keyword>
<proteinExistence type="predicted"/>
<evidence type="ECO:0000313" key="3">
    <source>
        <dbReference type="Proteomes" id="UP000295157"/>
    </source>
</evidence>
<feature type="compositionally biased region" description="Basic residues" evidence="1">
    <location>
        <begin position="1"/>
        <end position="10"/>
    </location>
</feature>